<dbReference type="InterPro" id="IPR001130">
    <property type="entry name" value="TatD-like"/>
</dbReference>
<keyword evidence="3" id="KW-0479">Metal-binding</keyword>
<protein>
    <submittedName>
        <fullName evidence="5">TatD family hydrolase</fullName>
    </submittedName>
</protein>
<evidence type="ECO:0000256" key="3">
    <source>
        <dbReference type="ARBA" id="ARBA00022723"/>
    </source>
</evidence>
<dbReference type="InterPro" id="IPR050891">
    <property type="entry name" value="TatD-type_Hydrolase"/>
</dbReference>
<reference evidence="5 6" key="1">
    <citation type="journal article" date="2024" name="J. Plant Pathol.">
        <title>Sequence and assembly of the genome of Seiridium unicorne, isolate CBS 538.82, causal agent of cypress canker disease.</title>
        <authorList>
            <person name="Scali E."/>
            <person name="Rocca G.D."/>
            <person name="Danti R."/>
            <person name="Garbelotto M."/>
            <person name="Barberini S."/>
            <person name="Baroncelli R."/>
            <person name="Emiliani G."/>
        </authorList>
    </citation>
    <scope>NUCLEOTIDE SEQUENCE [LARGE SCALE GENOMIC DNA]</scope>
    <source>
        <strain evidence="5 6">BM-138-508</strain>
    </source>
</reference>
<evidence type="ECO:0000256" key="1">
    <source>
        <dbReference type="ARBA" id="ARBA00009275"/>
    </source>
</evidence>
<dbReference type="PANTHER" id="PTHR10060">
    <property type="entry name" value="TATD FAMILY DEOXYRIBONUCLEASE"/>
    <property type="match status" value="1"/>
</dbReference>
<dbReference type="EMBL" id="JARVKF010000124">
    <property type="protein sequence ID" value="KAK9422339.1"/>
    <property type="molecule type" value="Genomic_DNA"/>
</dbReference>
<dbReference type="InterPro" id="IPR032466">
    <property type="entry name" value="Metal_Hydrolase"/>
</dbReference>
<dbReference type="Proteomes" id="UP001408356">
    <property type="component" value="Unassembled WGS sequence"/>
</dbReference>
<comment type="similarity">
    <text evidence="1">Belongs to the metallo-dependent hydrolases superfamily. TatD-type hydrolase family.</text>
</comment>
<keyword evidence="4 5" id="KW-0378">Hydrolase</keyword>
<evidence type="ECO:0000256" key="2">
    <source>
        <dbReference type="ARBA" id="ARBA00022722"/>
    </source>
</evidence>
<keyword evidence="2" id="KW-0540">Nuclease</keyword>
<name>A0ABR2V6Z5_9PEZI</name>
<sequence length="151" mass="16922">MSSSDIPTNLDIAQSHPSKSRFVTIGIHSYHSTEPFAEGPAYYEEPRQSIRETLAEDSSPLRALDLPLFLHCRASFDDFVQVISPYVEKLPRRGLVHSFVGTKAQMERLVELGLDISVNGFSFQDRESLDMVAAIPLENLQTETDAPWGEI</sequence>
<keyword evidence="6" id="KW-1185">Reference proteome</keyword>
<dbReference type="Pfam" id="PF01026">
    <property type="entry name" value="TatD_DNase"/>
    <property type="match status" value="1"/>
</dbReference>
<gene>
    <name evidence="5" type="ORF">SUNI508_05018</name>
</gene>
<comment type="caution">
    <text evidence="5">The sequence shown here is derived from an EMBL/GenBank/DDBJ whole genome shotgun (WGS) entry which is preliminary data.</text>
</comment>
<accession>A0ABR2V6Z5</accession>
<dbReference type="Gene3D" id="3.20.20.140">
    <property type="entry name" value="Metal-dependent hydrolases"/>
    <property type="match status" value="1"/>
</dbReference>
<proteinExistence type="inferred from homology"/>
<organism evidence="5 6">
    <name type="scientific">Seiridium unicorne</name>
    <dbReference type="NCBI Taxonomy" id="138068"/>
    <lineage>
        <taxon>Eukaryota</taxon>
        <taxon>Fungi</taxon>
        <taxon>Dikarya</taxon>
        <taxon>Ascomycota</taxon>
        <taxon>Pezizomycotina</taxon>
        <taxon>Sordariomycetes</taxon>
        <taxon>Xylariomycetidae</taxon>
        <taxon>Amphisphaeriales</taxon>
        <taxon>Sporocadaceae</taxon>
        <taxon>Seiridium</taxon>
    </lineage>
</organism>
<dbReference type="GO" id="GO:0016787">
    <property type="term" value="F:hydrolase activity"/>
    <property type="evidence" value="ECO:0007669"/>
    <property type="project" value="UniProtKB-KW"/>
</dbReference>
<dbReference type="PANTHER" id="PTHR10060:SF15">
    <property type="entry name" value="DEOXYRIBONUCLEASE TATDN1"/>
    <property type="match status" value="1"/>
</dbReference>
<evidence type="ECO:0000256" key="4">
    <source>
        <dbReference type="ARBA" id="ARBA00022801"/>
    </source>
</evidence>
<evidence type="ECO:0000313" key="6">
    <source>
        <dbReference type="Proteomes" id="UP001408356"/>
    </source>
</evidence>
<dbReference type="SUPFAM" id="SSF51556">
    <property type="entry name" value="Metallo-dependent hydrolases"/>
    <property type="match status" value="1"/>
</dbReference>
<evidence type="ECO:0000313" key="5">
    <source>
        <dbReference type="EMBL" id="KAK9422339.1"/>
    </source>
</evidence>